<sequence>MDDFSLRSNLDEEATPFIPESLEDVRLNIQRLREQIMASLPPNQLNPIQMQSVLKNLPRLTEQDLVSLGYKDSLCPICLTPYLAILAEEEAAIAMDSPAHPIEELESSDHHNMNQQHDGGPLNAIERQIAEHMDLWSRIPHATNDESVPIPMSVLANTTTHAGATDDRNEISGMYS</sequence>
<keyword evidence="2" id="KW-1185">Reference proteome</keyword>
<dbReference type="OrthoDB" id="8062037at2759"/>
<evidence type="ECO:0000313" key="1">
    <source>
        <dbReference type="EMBL" id="KAG5639021.1"/>
    </source>
</evidence>
<dbReference type="AlphaFoldDB" id="A0A9P7FXJ3"/>
<dbReference type="EMBL" id="JABCKI010005735">
    <property type="protein sequence ID" value="KAG5639021.1"/>
    <property type="molecule type" value="Genomic_DNA"/>
</dbReference>
<evidence type="ECO:0000313" key="2">
    <source>
        <dbReference type="Proteomes" id="UP000717328"/>
    </source>
</evidence>
<name>A0A9P7FXJ3_9AGAR</name>
<accession>A0A9P7FXJ3</accession>
<reference evidence="1" key="1">
    <citation type="submission" date="2021-02" db="EMBL/GenBank/DDBJ databases">
        <authorList>
            <person name="Nieuwenhuis M."/>
            <person name="Van De Peppel L.J.J."/>
        </authorList>
    </citation>
    <scope>NUCLEOTIDE SEQUENCE</scope>
    <source>
        <strain evidence="1">D49</strain>
    </source>
</reference>
<proteinExistence type="predicted"/>
<reference evidence="1" key="2">
    <citation type="submission" date="2021-10" db="EMBL/GenBank/DDBJ databases">
        <title>Phylogenomics reveals ancestral predisposition of the termite-cultivated fungus Termitomyces towards a domesticated lifestyle.</title>
        <authorList>
            <person name="Auxier B."/>
            <person name="Grum-Grzhimaylo A."/>
            <person name="Cardenas M.E."/>
            <person name="Lodge J.D."/>
            <person name="Laessoe T."/>
            <person name="Pedersen O."/>
            <person name="Smith M.E."/>
            <person name="Kuyper T.W."/>
            <person name="Franco-Molano E.A."/>
            <person name="Baroni T.J."/>
            <person name="Aanen D.K."/>
        </authorList>
    </citation>
    <scope>NUCLEOTIDE SEQUENCE</scope>
    <source>
        <strain evidence="1">D49</strain>
    </source>
</reference>
<gene>
    <name evidence="1" type="ORF">H0H81_007929</name>
</gene>
<dbReference type="Proteomes" id="UP000717328">
    <property type="component" value="Unassembled WGS sequence"/>
</dbReference>
<comment type="caution">
    <text evidence="1">The sequence shown here is derived from an EMBL/GenBank/DDBJ whole genome shotgun (WGS) entry which is preliminary data.</text>
</comment>
<protein>
    <submittedName>
        <fullName evidence="1">Uncharacterized protein</fullName>
    </submittedName>
</protein>
<organism evidence="1 2">
    <name type="scientific">Sphagnurus paluster</name>
    <dbReference type="NCBI Taxonomy" id="117069"/>
    <lineage>
        <taxon>Eukaryota</taxon>
        <taxon>Fungi</taxon>
        <taxon>Dikarya</taxon>
        <taxon>Basidiomycota</taxon>
        <taxon>Agaricomycotina</taxon>
        <taxon>Agaricomycetes</taxon>
        <taxon>Agaricomycetidae</taxon>
        <taxon>Agaricales</taxon>
        <taxon>Tricholomatineae</taxon>
        <taxon>Lyophyllaceae</taxon>
        <taxon>Sphagnurus</taxon>
    </lineage>
</organism>